<evidence type="ECO:0000259" key="5">
    <source>
        <dbReference type="Pfam" id="PF20465"/>
    </source>
</evidence>
<feature type="domain" description="MmeI-like target recognition" evidence="6">
    <location>
        <begin position="454"/>
        <end position="657"/>
    </location>
</feature>
<proteinExistence type="predicted"/>
<dbReference type="Pfam" id="PF20466">
    <property type="entry name" value="MmeI_TRD"/>
    <property type="match status" value="1"/>
</dbReference>
<feature type="domain" description="MmeI-like C-terminal" evidence="7">
    <location>
        <begin position="660"/>
        <end position="733"/>
    </location>
</feature>
<feature type="domain" description="MmeI-like helicase spacer" evidence="5">
    <location>
        <begin position="39"/>
        <end position="110"/>
    </location>
</feature>
<dbReference type="Pfam" id="PF20467">
    <property type="entry name" value="MmeI_C"/>
    <property type="match status" value="1"/>
</dbReference>
<dbReference type="EMBL" id="FOJG01000001">
    <property type="protein sequence ID" value="SEW33014.1"/>
    <property type="molecule type" value="Genomic_DNA"/>
</dbReference>
<dbReference type="Pfam" id="PF20465">
    <property type="entry name" value="MmeI_hel"/>
    <property type="match status" value="1"/>
</dbReference>
<dbReference type="PANTHER" id="PTHR33841:SF1">
    <property type="entry name" value="DNA METHYLTRANSFERASE A"/>
    <property type="match status" value="1"/>
</dbReference>
<comment type="catalytic activity">
    <reaction evidence="4">
        <text>a 2'-deoxyadenosine in DNA + S-adenosyl-L-methionine = an N(6)-methyl-2'-deoxyadenosine in DNA + S-adenosyl-L-homocysteine + H(+)</text>
        <dbReference type="Rhea" id="RHEA:15197"/>
        <dbReference type="Rhea" id="RHEA-COMP:12418"/>
        <dbReference type="Rhea" id="RHEA-COMP:12419"/>
        <dbReference type="ChEBI" id="CHEBI:15378"/>
        <dbReference type="ChEBI" id="CHEBI:57856"/>
        <dbReference type="ChEBI" id="CHEBI:59789"/>
        <dbReference type="ChEBI" id="CHEBI:90615"/>
        <dbReference type="ChEBI" id="CHEBI:90616"/>
        <dbReference type="EC" id="2.1.1.72"/>
    </reaction>
</comment>
<dbReference type="PANTHER" id="PTHR33841">
    <property type="entry name" value="DNA METHYLTRANSFERASE YEEA-RELATED"/>
    <property type="match status" value="1"/>
</dbReference>
<evidence type="ECO:0000259" key="8">
    <source>
        <dbReference type="Pfam" id="PF20473"/>
    </source>
</evidence>
<gene>
    <name evidence="9" type="ORF">SAMN04488122_1921</name>
</gene>
<evidence type="ECO:0000256" key="4">
    <source>
        <dbReference type="ARBA" id="ARBA00047942"/>
    </source>
</evidence>
<dbReference type="RefSeq" id="WP_089893661.1">
    <property type="nucleotide sequence ID" value="NZ_FOJG01000001.1"/>
</dbReference>
<name>A0A1I0QYP4_9BACT</name>
<keyword evidence="2 9" id="KW-0489">Methyltransferase</keyword>
<dbReference type="InterPro" id="IPR046816">
    <property type="entry name" value="MmeI_Mtase"/>
</dbReference>
<dbReference type="InterPro" id="IPR046819">
    <property type="entry name" value="MmeI_hel"/>
</dbReference>
<sequence>MNKEVEKEEQANRLATEEMAKLYQEIKKNNSIHTPTAVHRLNIFFARLLFCFFAEANGVFGRKQFTGVIAHHTRADGSDLQHCLNSLFKVLNTAVDQREDIPAYLAAFPFLQLPLFGYEGAVPRFTVHGREALLRCGSLDWRIITPDIFGAMIQAVLTPESKGDQGIYYTSTANIEKVIAPLFLDELNARFREAGNDAGKLRALLLRIRKICIFDPACGSGNFLIVAYKALRKLEIAISRQLGETGDPEISLHNFYGIEWDHFAAGIAGLSLWLAAQQMTRTPLPLTALRNIVQGNATRLNWEEVCRVDKETEVYILGNPPYIGARMLNEEQKQDRKAVFHGRVEGYNDLDYIACWFYKGAKYIKDRRAGCAFVSTNSICQGTPVAQLWPHILEDGREIDFAYPSFKWTNNTGANAAVIVSIIGIRNKSDQPKYIFRKNEKETVKNISPYLTDSANIFVHGRREQLCRMPAMNFGSMPNDGGHFSLSPEDYAVISQKYPGALKFIKKLTGSREFINNIHRWCLWIEDEALEEARQYSFIKERLGKVRTHRLQSSRSATKNLSDASHRFAEVRFKNTNAIIVPATSSQRRHYLPIGFLDSNTVINNSANAIYDAAPWIFAVITSRMHMTWLRAVSGRLKSDYRYSTALCYNTFPFPEISIAQQEQLKEHTESVLTIRTAYTDKTLAQLYDPDKMPGALKNAHQQLDFAIEQCYRSKPFDNDEARLAYLFNAYGQRMLQENI</sequence>
<evidence type="ECO:0000259" key="7">
    <source>
        <dbReference type="Pfam" id="PF20467"/>
    </source>
</evidence>
<evidence type="ECO:0000256" key="2">
    <source>
        <dbReference type="ARBA" id="ARBA00022603"/>
    </source>
</evidence>
<dbReference type="OrthoDB" id="32195at2"/>
<keyword evidence="3" id="KW-0808">Transferase</keyword>
<keyword evidence="10" id="KW-1185">Reference proteome</keyword>
<dbReference type="InterPro" id="IPR046818">
    <property type="entry name" value="MmeI_C"/>
</dbReference>
<reference evidence="10" key="1">
    <citation type="submission" date="2016-10" db="EMBL/GenBank/DDBJ databases">
        <authorList>
            <person name="Varghese N."/>
            <person name="Submissions S."/>
        </authorList>
    </citation>
    <scope>NUCLEOTIDE SEQUENCE [LARGE SCALE GENOMIC DNA]</scope>
    <source>
        <strain evidence="10">DSM 3695</strain>
    </source>
</reference>
<protein>
    <recommendedName>
        <fullName evidence="1">site-specific DNA-methyltransferase (adenine-specific)</fullName>
        <ecNumber evidence="1">2.1.1.72</ecNumber>
    </recommendedName>
</protein>
<evidence type="ECO:0000256" key="1">
    <source>
        <dbReference type="ARBA" id="ARBA00011900"/>
    </source>
</evidence>
<dbReference type="InterPro" id="IPR029063">
    <property type="entry name" value="SAM-dependent_MTases_sf"/>
</dbReference>
<dbReference type="GO" id="GO:0032259">
    <property type="term" value="P:methylation"/>
    <property type="evidence" value="ECO:0007669"/>
    <property type="project" value="UniProtKB-KW"/>
</dbReference>
<dbReference type="InterPro" id="IPR050953">
    <property type="entry name" value="N4_N6_ade-DNA_methylase"/>
</dbReference>
<dbReference type="EC" id="2.1.1.72" evidence="1"/>
<evidence type="ECO:0000313" key="10">
    <source>
        <dbReference type="Proteomes" id="UP000199310"/>
    </source>
</evidence>
<accession>A0A1I0QYP4</accession>
<dbReference type="InterPro" id="IPR046820">
    <property type="entry name" value="MmeI_TRD"/>
</dbReference>
<dbReference type="Pfam" id="PF20473">
    <property type="entry name" value="MmeI_Mtase"/>
    <property type="match status" value="1"/>
</dbReference>
<dbReference type="SUPFAM" id="SSF53335">
    <property type="entry name" value="S-adenosyl-L-methionine-dependent methyltransferases"/>
    <property type="match status" value="1"/>
</dbReference>
<evidence type="ECO:0000259" key="6">
    <source>
        <dbReference type="Pfam" id="PF20466"/>
    </source>
</evidence>
<dbReference type="AlphaFoldDB" id="A0A1I0QYP4"/>
<evidence type="ECO:0000256" key="3">
    <source>
        <dbReference type="ARBA" id="ARBA00022679"/>
    </source>
</evidence>
<dbReference type="GO" id="GO:0009007">
    <property type="term" value="F:site-specific DNA-methyltransferase (adenine-specific) activity"/>
    <property type="evidence" value="ECO:0007669"/>
    <property type="project" value="UniProtKB-EC"/>
</dbReference>
<dbReference type="STRING" id="29529.SAMN04488122_1921"/>
<feature type="domain" description="MmeI-like DNA-methyltransferase" evidence="8">
    <location>
        <begin position="192"/>
        <end position="436"/>
    </location>
</feature>
<dbReference type="Proteomes" id="UP000199310">
    <property type="component" value="Unassembled WGS sequence"/>
</dbReference>
<dbReference type="PRINTS" id="PR00507">
    <property type="entry name" value="N12N6MTFRASE"/>
</dbReference>
<dbReference type="Gene3D" id="3.40.50.150">
    <property type="entry name" value="Vaccinia Virus protein VP39"/>
    <property type="match status" value="1"/>
</dbReference>
<evidence type="ECO:0000313" key="9">
    <source>
        <dbReference type="EMBL" id="SEW33014.1"/>
    </source>
</evidence>
<organism evidence="9 10">
    <name type="scientific">Chitinophaga arvensicola</name>
    <dbReference type="NCBI Taxonomy" id="29529"/>
    <lineage>
        <taxon>Bacteria</taxon>
        <taxon>Pseudomonadati</taxon>
        <taxon>Bacteroidota</taxon>
        <taxon>Chitinophagia</taxon>
        <taxon>Chitinophagales</taxon>
        <taxon>Chitinophagaceae</taxon>
        <taxon>Chitinophaga</taxon>
    </lineage>
</organism>